<evidence type="ECO:0000313" key="1">
    <source>
        <dbReference type="EMBL" id="KFX44868.1"/>
    </source>
</evidence>
<dbReference type="HOGENOM" id="CLU_2962477_0_0_1"/>
<sequence length="59" mass="7198">MNDQISSMIFDGLEDYKSAYRRRSQNRVAQRKFRILTNPWVRERRRNDKLLAAEDLKKL</sequence>
<reference evidence="1" key="1">
    <citation type="journal article" date="2014" name="PLoS Genet.">
        <title>Signature Gene Expression Reveals Novel Clues to the Molecular Mechanisms of Dimorphic Transition in Penicillium marneffei.</title>
        <authorList>
            <person name="Yang E."/>
            <person name="Wang G."/>
            <person name="Cai J."/>
            <person name="Woo P.C."/>
            <person name="Lau S.K."/>
            <person name="Yuen K.-Y."/>
            <person name="Chow W.-N."/>
            <person name="Lin X."/>
        </authorList>
    </citation>
    <scope>NUCLEOTIDE SEQUENCE [LARGE SCALE GENOMIC DNA]</scope>
    <source>
        <strain evidence="1">PM1</strain>
    </source>
</reference>
<comment type="caution">
    <text evidence="1">The sequence shown here is derived from an EMBL/GenBank/DDBJ whole genome shotgun (WGS) entry which is preliminary data.</text>
</comment>
<proteinExistence type="predicted"/>
<gene>
    <name evidence="1" type="ORF">GQ26_0261210</name>
</gene>
<protein>
    <submittedName>
        <fullName evidence="1">Uncharacterized protein</fullName>
    </submittedName>
</protein>
<dbReference type="EMBL" id="JPOX01000026">
    <property type="protein sequence ID" value="KFX44868.1"/>
    <property type="molecule type" value="Genomic_DNA"/>
</dbReference>
<dbReference type="AlphaFoldDB" id="A0A093XI10"/>
<accession>A0A093XI10</accession>
<organism evidence="1">
    <name type="scientific">Talaromyces marneffei PM1</name>
    <dbReference type="NCBI Taxonomy" id="1077442"/>
    <lineage>
        <taxon>Eukaryota</taxon>
        <taxon>Fungi</taxon>
        <taxon>Dikarya</taxon>
        <taxon>Ascomycota</taxon>
        <taxon>Pezizomycotina</taxon>
        <taxon>Eurotiomycetes</taxon>
        <taxon>Eurotiomycetidae</taxon>
        <taxon>Eurotiales</taxon>
        <taxon>Trichocomaceae</taxon>
        <taxon>Talaromyces</taxon>
        <taxon>Talaromyces sect. Talaromyces</taxon>
    </lineage>
</organism>
<name>A0A093XI10_TALMA</name>